<feature type="disulfide bond" evidence="12">
    <location>
        <begin position="800"/>
        <end position="817"/>
    </location>
</feature>
<protein>
    <recommendedName>
        <fullName evidence="20">Usherin</fullName>
    </recommendedName>
</protein>
<evidence type="ECO:0000256" key="9">
    <source>
        <dbReference type="ARBA" id="ARBA00023180"/>
    </source>
</evidence>
<dbReference type="SMART" id="SM00560">
    <property type="entry name" value="LamGL"/>
    <property type="match status" value="1"/>
</dbReference>
<feature type="disulfide bond" evidence="12">
    <location>
        <begin position="980"/>
        <end position="989"/>
    </location>
</feature>
<dbReference type="CDD" id="cd00055">
    <property type="entry name" value="EGF_Lam"/>
    <property type="match status" value="10"/>
</dbReference>
<feature type="domain" description="Fibronectin type-III" evidence="16">
    <location>
        <begin position="3933"/>
        <end position="4034"/>
    </location>
</feature>
<evidence type="ECO:0000256" key="7">
    <source>
        <dbReference type="ARBA" id="ARBA00023054"/>
    </source>
</evidence>
<keyword evidence="11 12" id="KW-0424">Laminin EGF-like domain</keyword>
<feature type="domain" description="Laminin N-terminal" evidence="17">
    <location>
        <begin position="335"/>
        <end position="568"/>
    </location>
</feature>
<feature type="domain" description="Fibronectin type-III" evidence="16">
    <location>
        <begin position="1206"/>
        <end position="1299"/>
    </location>
</feature>
<keyword evidence="7" id="KW-0175">Coiled coil</keyword>
<dbReference type="PANTHER" id="PTHR46957:SF7">
    <property type="entry name" value="USHERIN"/>
    <property type="match status" value="1"/>
</dbReference>
<dbReference type="Proteomes" id="UP000242188">
    <property type="component" value="Unassembled WGS sequence"/>
</dbReference>
<dbReference type="SMART" id="SM00060">
    <property type="entry name" value="FN3"/>
    <property type="match status" value="33"/>
</dbReference>
<keyword evidence="19" id="KW-1185">Reference proteome</keyword>
<feature type="domain" description="Laminin EGF-like" evidence="15">
    <location>
        <begin position="897"/>
        <end position="949"/>
    </location>
</feature>
<feature type="disulfide bond" evidence="12">
    <location>
        <begin position="798"/>
        <end position="810"/>
    </location>
</feature>
<evidence type="ECO:0000313" key="19">
    <source>
        <dbReference type="Proteomes" id="UP000242188"/>
    </source>
</evidence>
<dbReference type="InterPro" id="IPR002049">
    <property type="entry name" value="LE_dom"/>
</dbReference>
<evidence type="ECO:0008006" key="20">
    <source>
        <dbReference type="Google" id="ProtNLM"/>
    </source>
</evidence>
<dbReference type="InterPro" id="IPR013783">
    <property type="entry name" value="Ig-like_fold"/>
</dbReference>
<evidence type="ECO:0000256" key="1">
    <source>
        <dbReference type="ARBA" id="ARBA00004316"/>
    </source>
</evidence>
<feature type="domain" description="Fibronectin type-III" evidence="16">
    <location>
        <begin position="2601"/>
        <end position="2691"/>
    </location>
</feature>
<dbReference type="SUPFAM" id="SSF57196">
    <property type="entry name" value="EGF/Laminin"/>
    <property type="match status" value="7"/>
</dbReference>
<keyword evidence="5" id="KW-0732">Signal</keyword>
<dbReference type="Gene3D" id="2.60.120.260">
    <property type="entry name" value="Galactose-binding domain-like"/>
    <property type="match status" value="1"/>
</dbReference>
<dbReference type="InterPro" id="IPR001791">
    <property type="entry name" value="Laminin_G"/>
</dbReference>
<comment type="caution">
    <text evidence="12">Lacks conserved residue(s) required for the propagation of feature annotation.</text>
</comment>
<dbReference type="PROSITE" id="PS50853">
    <property type="entry name" value="FN3"/>
    <property type="match status" value="29"/>
</dbReference>
<feature type="domain" description="Laminin G" evidence="14">
    <location>
        <begin position="1775"/>
        <end position="1965"/>
    </location>
</feature>
<feature type="domain" description="Fibronectin type-III" evidence="16">
    <location>
        <begin position="3566"/>
        <end position="3651"/>
    </location>
</feature>
<gene>
    <name evidence="18" type="ORF">KP79_PYT10495</name>
</gene>
<feature type="disulfide bond" evidence="12">
    <location>
        <begin position="819"/>
        <end position="828"/>
    </location>
</feature>
<dbReference type="SUPFAM" id="SSF49785">
    <property type="entry name" value="Galactose-binding domain-like"/>
    <property type="match status" value="1"/>
</dbReference>
<dbReference type="InterPro" id="IPR013320">
    <property type="entry name" value="ConA-like_dom_sf"/>
</dbReference>
<feature type="domain" description="Fibronectin type-III" evidence="16">
    <location>
        <begin position="4699"/>
        <end position="4800"/>
    </location>
</feature>
<evidence type="ECO:0000256" key="12">
    <source>
        <dbReference type="PROSITE-ProRule" id="PRU00460"/>
    </source>
</evidence>
<feature type="domain" description="Fibronectin type-III" evidence="16">
    <location>
        <begin position="3749"/>
        <end position="3835"/>
    </location>
</feature>
<feature type="domain" description="Laminin EGF-like" evidence="15">
    <location>
        <begin position="692"/>
        <end position="744"/>
    </location>
</feature>
<feature type="domain" description="Fibronectin type-III" evidence="16">
    <location>
        <begin position="2031"/>
        <end position="2126"/>
    </location>
</feature>
<dbReference type="InterPro" id="IPR006558">
    <property type="entry name" value="LamG-like"/>
</dbReference>
<dbReference type="CDD" id="cd00110">
    <property type="entry name" value="LamG"/>
    <property type="match status" value="2"/>
</dbReference>
<dbReference type="EMBL" id="NEDP02001349">
    <property type="protein sequence ID" value="OWF53397.1"/>
    <property type="molecule type" value="Genomic_DNA"/>
</dbReference>
<dbReference type="InterPro" id="IPR050713">
    <property type="entry name" value="RTP_Phos/Ushers"/>
</dbReference>
<dbReference type="STRING" id="6573.A0A210QXC0"/>
<feature type="domain" description="Fibronectin type-III" evidence="16">
    <location>
        <begin position="1121"/>
        <end position="1205"/>
    </location>
</feature>
<dbReference type="Pfam" id="PF13385">
    <property type="entry name" value="Laminin_G_3"/>
    <property type="match status" value="1"/>
</dbReference>
<dbReference type="SMART" id="SM00180">
    <property type="entry name" value="EGF_Lam"/>
    <property type="match status" value="10"/>
</dbReference>
<dbReference type="PROSITE" id="PS50027">
    <property type="entry name" value="EGF_LAM_2"/>
    <property type="match status" value="7"/>
</dbReference>
<dbReference type="FunFam" id="2.60.40.10:FF:001004">
    <property type="entry name" value="Usherin"/>
    <property type="match status" value="1"/>
</dbReference>
<feature type="domain" description="Fibronectin type-III" evidence="16">
    <location>
        <begin position="1422"/>
        <end position="1525"/>
    </location>
</feature>
<feature type="domain" description="Laminin EGF-like" evidence="15">
    <location>
        <begin position="845"/>
        <end position="896"/>
    </location>
</feature>
<evidence type="ECO:0000256" key="5">
    <source>
        <dbReference type="ARBA" id="ARBA00022729"/>
    </source>
</evidence>
<feature type="domain" description="Fibronectin type-III" evidence="16">
    <location>
        <begin position="3081"/>
        <end position="3170"/>
    </location>
</feature>
<dbReference type="Gene3D" id="2.60.40.10">
    <property type="entry name" value="Immunoglobulins"/>
    <property type="match status" value="30"/>
</dbReference>
<dbReference type="PROSITE" id="PS01248">
    <property type="entry name" value="EGF_LAM_1"/>
    <property type="match status" value="2"/>
</dbReference>
<feature type="disulfide bond" evidence="12">
    <location>
        <begin position="768"/>
        <end position="777"/>
    </location>
</feature>
<feature type="domain" description="Fibronectin type-III" evidence="16">
    <location>
        <begin position="4134"/>
        <end position="4221"/>
    </location>
</feature>
<dbReference type="Gene3D" id="2.10.25.10">
    <property type="entry name" value="Laminin"/>
    <property type="match status" value="9"/>
</dbReference>
<evidence type="ECO:0000256" key="3">
    <source>
        <dbReference type="ARBA" id="ARBA00022525"/>
    </source>
</evidence>
<dbReference type="InterPro" id="IPR008979">
    <property type="entry name" value="Galactose-bd-like_sf"/>
</dbReference>
<feature type="domain" description="Fibronectin type-III" evidence="16">
    <location>
        <begin position="2695"/>
        <end position="2793"/>
    </location>
</feature>
<feature type="disulfide bond" evidence="12">
    <location>
        <begin position="920"/>
        <end position="929"/>
    </location>
</feature>
<feature type="domain" description="Fibronectin type-III" evidence="16">
    <location>
        <begin position="4801"/>
        <end position="4894"/>
    </location>
</feature>
<dbReference type="FunFam" id="2.60.40.10:FF:001716">
    <property type="entry name" value="Usherin"/>
    <property type="match status" value="1"/>
</dbReference>
<feature type="disulfide bond" evidence="12">
    <location>
        <begin position="867"/>
        <end position="876"/>
    </location>
</feature>
<evidence type="ECO:0000259" key="17">
    <source>
        <dbReference type="PROSITE" id="PS51117"/>
    </source>
</evidence>
<dbReference type="GO" id="GO:0042995">
    <property type="term" value="C:cell projection"/>
    <property type="evidence" value="ECO:0007669"/>
    <property type="project" value="UniProtKB-SubCell"/>
</dbReference>
<feature type="domain" description="Fibronectin type-III" evidence="16">
    <location>
        <begin position="3840"/>
        <end position="3932"/>
    </location>
</feature>
<feature type="domain" description="Fibronectin type-III" evidence="16">
    <location>
        <begin position="2794"/>
        <end position="2880"/>
    </location>
</feature>
<dbReference type="CDD" id="cd00063">
    <property type="entry name" value="FN3"/>
    <property type="match status" value="26"/>
</dbReference>
<feature type="domain" description="Fibronectin type-III" evidence="16">
    <location>
        <begin position="4222"/>
        <end position="4329"/>
    </location>
</feature>
<dbReference type="PRINTS" id="PR00011">
    <property type="entry name" value="EGFLAMININ"/>
</dbReference>
<evidence type="ECO:0000256" key="10">
    <source>
        <dbReference type="ARBA" id="ARBA00023273"/>
    </source>
</evidence>
<dbReference type="InterPro" id="IPR003961">
    <property type="entry name" value="FN3_dom"/>
</dbReference>
<feature type="domain" description="Laminin EGF-like" evidence="15">
    <location>
        <begin position="798"/>
        <end position="844"/>
    </location>
</feature>
<feature type="domain" description="Fibronectin type-III" evidence="16">
    <location>
        <begin position="2884"/>
        <end position="2988"/>
    </location>
</feature>
<feature type="disulfide bond" evidence="12">
    <location>
        <begin position="1086"/>
        <end position="1095"/>
    </location>
</feature>
<feature type="domain" description="Fibronectin type-III" evidence="16">
    <location>
        <begin position="4895"/>
        <end position="4998"/>
    </location>
</feature>
<evidence type="ECO:0000256" key="2">
    <source>
        <dbReference type="ARBA" id="ARBA00004498"/>
    </source>
</evidence>
<feature type="domain" description="Fibronectin type-III" evidence="16">
    <location>
        <begin position="2127"/>
        <end position="2213"/>
    </location>
</feature>
<evidence type="ECO:0000256" key="11">
    <source>
        <dbReference type="ARBA" id="ARBA00023292"/>
    </source>
</evidence>
<dbReference type="InterPro" id="IPR036116">
    <property type="entry name" value="FN3_sf"/>
</dbReference>
<keyword evidence="10" id="KW-0966">Cell projection</keyword>
<feature type="domain" description="Fibronectin type-III" evidence="16">
    <location>
        <begin position="2507"/>
        <end position="2600"/>
    </location>
</feature>
<dbReference type="SUPFAM" id="SSF49265">
    <property type="entry name" value="Fibronectin type III"/>
    <property type="match status" value="20"/>
</dbReference>
<evidence type="ECO:0000259" key="16">
    <source>
        <dbReference type="PROSITE" id="PS50853"/>
    </source>
</evidence>
<feature type="transmembrane region" description="Helical" evidence="13">
    <location>
        <begin position="63"/>
        <end position="82"/>
    </location>
</feature>
<feature type="domain" description="Fibronectin type-III" evidence="16">
    <location>
        <begin position="4603"/>
        <end position="4695"/>
    </location>
</feature>
<keyword evidence="8 12" id="KW-1015">Disulfide bond</keyword>
<feature type="domain" description="Laminin EGF-like" evidence="15">
    <location>
        <begin position="1063"/>
        <end position="1115"/>
    </location>
</feature>
<dbReference type="SMART" id="SM00136">
    <property type="entry name" value="LamNT"/>
    <property type="match status" value="1"/>
</dbReference>
<keyword evidence="9" id="KW-0325">Glycoprotein</keyword>
<dbReference type="GO" id="GO:0016020">
    <property type="term" value="C:membrane"/>
    <property type="evidence" value="ECO:0007669"/>
    <property type="project" value="UniProtKB-SubCell"/>
</dbReference>
<keyword evidence="13" id="KW-0472">Membrane</keyword>
<feature type="domain" description="Fibronectin type-III" evidence="16">
    <location>
        <begin position="1303"/>
        <end position="1420"/>
    </location>
</feature>
<dbReference type="FunFam" id="2.60.40.10:FF:001176">
    <property type="entry name" value="Usherin"/>
    <property type="match status" value="1"/>
</dbReference>
<dbReference type="OrthoDB" id="9998666at2759"/>
<feature type="transmembrane region" description="Helical" evidence="13">
    <location>
        <begin position="5110"/>
        <end position="5132"/>
    </location>
</feature>
<feature type="domain" description="Fibronectin type-III" evidence="16">
    <location>
        <begin position="3652"/>
        <end position="3747"/>
    </location>
</feature>
<dbReference type="FunFam" id="2.10.25.10:FF:000090">
    <property type="entry name" value="laminin subunit alpha"/>
    <property type="match status" value="4"/>
</dbReference>
<dbReference type="InterPro" id="IPR008211">
    <property type="entry name" value="Laminin_N"/>
</dbReference>
<dbReference type="PANTHER" id="PTHR46957">
    <property type="entry name" value="CYTOKINE RECEPTOR"/>
    <property type="match status" value="1"/>
</dbReference>
<keyword evidence="13" id="KW-1133">Transmembrane helix</keyword>
<dbReference type="FunFam" id="2.10.25.10:FF:000135">
    <property type="entry name" value="Laminin subunit beta 4"/>
    <property type="match status" value="1"/>
</dbReference>
<dbReference type="Pfam" id="PF00055">
    <property type="entry name" value="Laminin_N"/>
    <property type="match status" value="1"/>
</dbReference>
<keyword evidence="6" id="KW-0677">Repeat</keyword>
<dbReference type="Pfam" id="PF00053">
    <property type="entry name" value="EGF_laminin"/>
    <property type="match status" value="9"/>
</dbReference>
<keyword evidence="13" id="KW-0812">Transmembrane</keyword>
<dbReference type="SUPFAM" id="SSF49899">
    <property type="entry name" value="Concanavalin A-like lectins/glucanases"/>
    <property type="match status" value="3"/>
</dbReference>
<keyword evidence="3" id="KW-0964">Secreted</keyword>
<feature type="domain" description="Laminin G" evidence="14">
    <location>
        <begin position="1575"/>
        <end position="1770"/>
    </location>
</feature>
<comment type="subcellular location">
    <subcellularLocation>
        <location evidence="1">Cell projection</location>
    </subcellularLocation>
    <subcellularLocation>
        <location evidence="2">Secreted</location>
        <location evidence="2">Extracellular space</location>
        <location evidence="2">Extracellular matrix</location>
    </subcellularLocation>
</comment>
<reference evidence="18 19" key="1">
    <citation type="journal article" date="2017" name="Nat. Ecol. Evol.">
        <title>Scallop genome provides insights into evolution of bilaterian karyotype and development.</title>
        <authorList>
            <person name="Wang S."/>
            <person name="Zhang J."/>
            <person name="Jiao W."/>
            <person name="Li J."/>
            <person name="Xun X."/>
            <person name="Sun Y."/>
            <person name="Guo X."/>
            <person name="Huan P."/>
            <person name="Dong B."/>
            <person name="Zhang L."/>
            <person name="Hu X."/>
            <person name="Sun X."/>
            <person name="Wang J."/>
            <person name="Zhao C."/>
            <person name="Wang Y."/>
            <person name="Wang D."/>
            <person name="Huang X."/>
            <person name="Wang R."/>
            <person name="Lv J."/>
            <person name="Li Y."/>
            <person name="Zhang Z."/>
            <person name="Liu B."/>
            <person name="Lu W."/>
            <person name="Hui Y."/>
            <person name="Liang J."/>
            <person name="Zhou Z."/>
            <person name="Hou R."/>
            <person name="Li X."/>
            <person name="Liu Y."/>
            <person name="Li H."/>
            <person name="Ning X."/>
            <person name="Lin Y."/>
            <person name="Zhao L."/>
            <person name="Xing Q."/>
            <person name="Dou J."/>
            <person name="Li Y."/>
            <person name="Mao J."/>
            <person name="Guo H."/>
            <person name="Dou H."/>
            <person name="Li T."/>
            <person name="Mu C."/>
            <person name="Jiang W."/>
            <person name="Fu Q."/>
            <person name="Fu X."/>
            <person name="Miao Y."/>
            <person name="Liu J."/>
            <person name="Yu Q."/>
            <person name="Li R."/>
            <person name="Liao H."/>
            <person name="Li X."/>
            <person name="Kong Y."/>
            <person name="Jiang Z."/>
            <person name="Chourrout D."/>
            <person name="Li R."/>
            <person name="Bao Z."/>
        </authorList>
    </citation>
    <scope>NUCLEOTIDE SEQUENCE [LARGE SCALE GENOMIC DNA]</scope>
    <source>
        <strain evidence="18 19">PY_sf001</strain>
    </source>
</reference>
<feature type="domain" description="Laminin EGF-like" evidence="15">
    <location>
        <begin position="950"/>
        <end position="1008"/>
    </location>
</feature>
<keyword evidence="4" id="KW-0272">Extracellular matrix</keyword>
<dbReference type="Pfam" id="PF02210">
    <property type="entry name" value="Laminin_G_2"/>
    <property type="match status" value="2"/>
</dbReference>
<evidence type="ECO:0000256" key="8">
    <source>
        <dbReference type="ARBA" id="ARBA00023157"/>
    </source>
</evidence>
<feature type="disulfide bond" evidence="12">
    <location>
        <begin position="992"/>
        <end position="1006"/>
    </location>
</feature>
<feature type="domain" description="Fibronectin type-III" evidence="16">
    <location>
        <begin position="4423"/>
        <end position="4505"/>
    </location>
</feature>
<evidence type="ECO:0000256" key="4">
    <source>
        <dbReference type="ARBA" id="ARBA00022530"/>
    </source>
</evidence>
<dbReference type="PROSITE" id="PS51117">
    <property type="entry name" value="LAMININ_NTER"/>
    <property type="match status" value="1"/>
</dbReference>
<proteinExistence type="predicted"/>
<feature type="domain" description="Fibronectin type-III" evidence="16">
    <location>
        <begin position="4508"/>
        <end position="4602"/>
    </location>
</feature>
<evidence type="ECO:0000259" key="14">
    <source>
        <dbReference type="PROSITE" id="PS50025"/>
    </source>
</evidence>
<evidence type="ECO:0000259" key="15">
    <source>
        <dbReference type="PROSITE" id="PS50027"/>
    </source>
</evidence>
<feature type="domain" description="Fibronectin type-III" evidence="16">
    <location>
        <begin position="4332"/>
        <end position="4419"/>
    </location>
</feature>
<evidence type="ECO:0000256" key="6">
    <source>
        <dbReference type="ARBA" id="ARBA00022737"/>
    </source>
</evidence>
<evidence type="ECO:0000256" key="13">
    <source>
        <dbReference type="SAM" id="Phobius"/>
    </source>
</evidence>
<evidence type="ECO:0000313" key="18">
    <source>
        <dbReference type="EMBL" id="OWF53397.1"/>
    </source>
</evidence>
<feature type="disulfide bond" evidence="12">
    <location>
        <begin position="715"/>
        <end position="724"/>
    </location>
</feature>
<organism evidence="18 19">
    <name type="scientific">Mizuhopecten yessoensis</name>
    <name type="common">Japanese scallop</name>
    <name type="synonym">Patinopecten yessoensis</name>
    <dbReference type="NCBI Taxonomy" id="6573"/>
    <lineage>
        <taxon>Eukaryota</taxon>
        <taxon>Metazoa</taxon>
        <taxon>Spiralia</taxon>
        <taxon>Lophotrochozoa</taxon>
        <taxon>Mollusca</taxon>
        <taxon>Bivalvia</taxon>
        <taxon>Autobranchia</taxon>
        <taxon>Pteriomorphia</taxon>
        <taxon>Pectinida</taxon>
        <taxon>Pectinoidea</taxon>
        <taxon>Pectinidae</taxon>
        <taxon>Mizuhopecten</taxon>
    </lineage>
</organism>
<dbReference type="Gene3D" id="2.60.120.200">
    <property type="match status" value="3"/>
</dbReference>
<feature type="domain" description="Fibronectin type-III" evidence="16">
    <location>
        <begin position="2214"/>
        <end position="2312"/>
    </location>
</feature>
<sequence length="5273" mass="578659">MGKELGSLNGSANGVKVIDVPRGGFVIYGQGVIQKFSNMCLTTFVPHRKQQLLLRITSQHMSIIFYYVFFILVSMTSLSGHVSSQIILRPFPPLFNAARNRPITSSPSVSTCGIPSRNAYCKSSVFAVSVEQCTQDFCVQTCPYRTALPTPVNLLIVTSPDQGQCIAVDTVNTKPGSVTGEKSTFFVMEGVHCYLTPVETPVVGPEGSITIAVWVWQQEDNSGTLLQKVSSSTQEIILELQISKIGVAFTFRSNAGVSTVTLLESLPQRTWIHLAIQVYLTTLSFYLNGPGPGYTTARTLDLGSPILDGQGEARIGQTLSGTNQFLGRIQDFVFFDVTLTNREISQLYTGTLPETRAQSECLCPPSHPRIKPNQEHYCIPNGVPDNQGDTELRLNNQSHNLQYINDGDTRSIWISKFQDTANITVDLGDKFQVFYIELLFYSPMPKAVSIERQKNLTSSWEMWQMYAENCFDYFKQPDNGPLTSSTSVNCIKFGTRVEDVPYSKGNITMSLLASEPVARPGYTDFYNTPELQDFVEASRIHIQFIDHYYVNTLRHEYYGVYEFSVTARCVCNGHAFDCDTSVLPYKCNCTADSHTIGDKCDQCDPLYNSKPFRKGDQINAYNCKACQCYGHASSCVYDKDLDLFPADHDLGGGGLCVNCQHNTAGRFCDTCVTLYYRPVGKSKFDEDVCTMCLCDKTGILGFNTDCEKEGGQCRCKSNVGGRRCDECKPGFYNLNSSNPFGCASCGCDVQGTVAANQSCHAITGDCFCKPNVRNAKCDACQYGFYNLTYDNPLGCTSCQCNPQGSTSSFCNSQTGMCSCKDNIVGRQCDQCAPGFHDFAQGCLPCQCNVQGTVEDTYCDVVTGQCVCKINTQGQRCSECRDGSFGFGASSVKGCYDCTCNLAGTLNSSLTCDKTTGSCMCKNNVEGTNCNVCKGNTFGLTITNPEGCEPCNCDPSGTQGGSPGGVSSDLSCNQNTGQCTCLANRIGRRCDDCDKGYYYNPDPGVGCNSCGCNIAATIPQTFCDSQTGQCQCKGDNSGVIGRTCSECMEEFYQFNSLTGTCSNCDCSPAGTVNKTQTCDPVSGNCMCKIFVTERRCDTCTADASFLDRANPYGCSKEPTQQPPPSHDQINSTTLKLMWQQPDYPNGIIIQYKLYRNGTLVFTGGANATEYMDVKLAAYVRYTYVVEATNDFGSVLSSPVTFRTLPGSPTGMVIVYITNVHSRSASFSWNQPVNMNGPLVNYSVTASSPSRPTRAVHWTGLSRQANVTDFVPFTNYTIIVETCTPGGCLDSWPAMFLTKSDMPSGMMDPIITTLSETELLISWQPPTEANGVIIFYELWIRGYSINGTRNPLETRIFHPSGQFNPRPTLSPQENVLPPPDTSFKVTGLNPFSLYEFQVLAENSVGKAASAWVMARTGEAPPLFTPAPTVTPVSSTELQVKWTAPTMEESRGTIRSYLLYYLKKSNLTAHPFAPPFIWTLLSNTSGDTMTHVVDQLKAYTNYTFMVGACNSMGCINSTEGYGFTLQDAPRVMGKPAVASLNSTVIQVAWAPPLYPNGPEPQYSVQKTTPALSFPPQVVAGTRFPGGGYYKFPAETIPSNVGFTGIQLWFRTRQRDGLLLYAASAGKQEEFLALQFRAGRPWFLFDPQGCASFVTPTNDEGLPYNDFTWRHIIAKRIDRMANISIDVYWSGLQENRCASGTIIGPSSGLYVGGLPTDYVIRRQDDDTRIIRQGFQGCIRDIMILHQVYPVEVWKPLDWNTAETNDLAYFNWQGCPINLDRGYHFQGQGFMTLPNDYWTLGDRQELRFSFRSDMHTGLLFFTHGGPGVYAFVALIDGSVYFEFSNNVATGGVTLKPTDNDFCDGRWYDTLIYKNNQEATISLSNGGGTATQGDPNFKLKVQPISDLFVGGIPVDSDAYNFIIRHKLSAPLEEFGGCLADLRIGEFSPYYLVYMNAISLVKIVENVNLDGCTPYHLPAVTCRDDVVEYIYNGTETTHLDADLHPYSDYLYRVVASNDAGWVSSSWGYGQTKEGAPIGVKPPFEVKVLSGYVITARWQSPLITAGLLTKYILLAYDRKSPKVPPVQEEFTIDKMYGEITTAIPSTNYSVRVVACTGGGCSESSTGVNVTTKEEAPEEVPTPTAVAATTFLTVYWDIPGRPNGVITGYFLYQDGRQIYSGGQRLFNITGLQVYTSYQFYVRACTQVGCTDGPATLLSTAQLPPQFVKPPVLVALGTTRVDVRWEKPEQMNGVLQRYLLYLSTEANFIGEVVYNTSDFFTNYIVPDLTAGTTYFITLSACTMGGCTLSTVSEVLTEESAPEGVPDPVITSPSPTEIIVTWDVPSLPNGHIVRYELYHNEVLVYQGMTMTYQVTGLLPYSLHTFRVRACTIQGCGSSLMVDGRTLEAAPQGFIVMTMEVEGPRTVKVSWNPPSEQNGIVYYSVNFDGSFYADPENWDYAVIQDARSLFYGTNHSQSISITGLIPMSSYDIQVNASNTGGYILSNIRRADLPQGSPDGVKPPNLLSESPSSITAMWEPVGRENAQESPQFVLQFRNLNNDTMVEDIFGPTTSFIHTTRDLVPYTVYEFRMKAFNSYGYTLSNWISYRTLQDKPGSFDPPLIAAVGARYIDLTWQHPLEANGVIKEYKVYQNNVFRILVLGNDTSYRAIDLDPFILYNFALEACTEGGCSRTNDSSTVRTLEDVPAGFEPPTAISLTPTSVEIKWTAPLYPNGLVSAYELERLANGSENIYSIRTVLPTSTMVYIDDAAELSPFTTYFYRVKAVNGAGSTASDWATIVTMSSRPTGMLPPNVQILGPRAMRITWQAPLKPNGLLEMYVVRLPEPRQEIRNTSVMSLNMTDLLPFSTFSVTVTACTDGGCTESPAVSVRTDPTIPEGQAPPIPHPVSQNMIAIAWQGPGLANGPNIRFELSRMKILQPLLTNPVGLNVWSSVFIGTVTYYEDRGLPLFTTFKYRVTVYNDVGQLTSDASREVTTYGGFPRKEANVTVVPLDHVTLQVDWVTPSVVDLQGSVTVFTLVAVGKMRTIKQDYTPDTHGILLQNLTPNTEYSITLTITIHGDAQITSLPVVAQTLDGAPEGLAKPSLTVVNDTALRVAWTNPVKANGEITGFNIIINNNKIPTGMVTAGSKVITQLLPYTIYTVKVEVCTVFDCTTSESLLVTTAEALPQQFTPPSVTALSSISVQVDWTSPERSNGIILRYDLFRSTIKQCSEIPPATVSPEITKCTYIMCDILENLCGGVCYSGPKVCCDGVLHDSQLGFDCCGRDYTAKQSPDDICCGGQFHRKINDYKCCKDRYVRVQTGEVCCEDKYEDRITVGIGDKCCGSVPYSYMGAQVCCGDKLYDGYNQQCCGGEVISNHMACCGDAQEGSAFTARPGMECCGMSYVIMNRTLCCTSDTGHSKVHMYKDEDAKLSANEKCCGMETISNNLDCCNFVGYNPLTYVCADSSNQEPGCGQGTICPLSVQDFAFCDICNFDKGSEICGSVRGHHGNNPSPNPTPDPTADCIATEERIYSGMEMTYTDDVLTPYSTYGYAFAAVNSAGGSTSSYTKVMTLQAPPDKVNPPKVNIDPSQLYVIDLIWKLPQKPNGVITRYILTRDGIELYRGLAQQYTDDTTVLPYRSYTYILTACNTAGCTASDKVTVATAEGKPEDVLPPSVNVLSSASLEVSWSPPVKPNGIISHYTVTFEMENGFTWSNTTMGVSLTITGLTPYTQYSVTLEVCTKGGCTVSPTVLSRTLEDLPKGVIPPRVVVLSSKSTLVFWNPPRNAYGIIKFYSILRRWATGAMYIYFGPGLFTTDNFLMPGETYDYFLITGNNAGNTSSHPRTLTMPPTALVNVPAAREVTVLSATSVYIAWDAIVSGQIPIDQYRVLLNAGQDSEVDKGVGLDLSTTVTGLKPNFEYSVRVTACLEGVSNGCATGPGVIAHTLEAPPENLAPPRVKATAPNVVDVSWTSPQQPNGVITQYLIYYREAGSTVDLLINRVMGDVMSIRHAGQDLEPYTTYEYKVVAGNSQGDVSSTWTMVRTLESTPAGLTKPFINSTGAFSFHISWQPPAYPNGVITMYTIHYRILTNDPTQEAPLQMVQVSENTLTTSVSGLEPFSNYHVHITAYNNVGNTSSDKVLVQTAQSSPSGLAAFVVEKISTGTSVILKWDVPGKPNGVISIYNIYEVGSAIALYKGLNREFEFRRLQPYTDYHVQMEACTVAGCTRGPVYTFVTAETPPADQSSPTIGNVTSSRVVITWTKPVRPNGMISMYEVLRRSQTRVVRRSLSAPEVVYTTTNVDQDSYQYVDMDLDAFSEFQYSIRSSNSKGFIQSPWTSVFTSQAAPEWLAPPTVSFISGHQDSLNIKWVPSSQPNGILQSYQLQRNNSVPLSFTIHDPMEFNDTGLLAYTWYSYKVTACTAGGCTTSDPTHFRTKETAPLLVSPPSINTWNSTTLRLEWQSPLTTNGKISLFNLKMDNAVIYSGIATVYIQTGLTPYTEYSFVLTACTTGGCTDSGEVKGRPDDDIPLGLNAPILNVISSKSIEVTWGPPQYPNGIISSYDLRRDGELIYTESISVTGSLRTSYVDYNLEPGTEYSYIIIARNRKGSVDSLASIATTYSASPSGLDPPVLRALSSTSVQVTWQPPVQPNGPIRNYTVFENNNVVFSAGPEILSYIVPGLEFWTEYSFRVKACTERGCELSGMTTVSTLEAPPEEQKPPKLLALADQDGAHAGVLITWEPPLKPNGIVVSYEVYRRQVISELTGTSYGKIALVYNSSLLRYSDLADTLSAFTDYQYMVTAVNRAGKVSSVWAVATTKEGPPQGLGPPIINSTTATSITMTIIPPTQPNGVIRHYTVLVNGTLGSSGQRLTQTVGENMALMPFTVYALQSQACTGGGCATSGTAIAKTGAAKPTGLEPIRVVDTNSSTIRLGWSYPTSPNGAIVRFLIYQRRACPPTNQPFPQTCVVGDPSIAFDGLAIERAIVSLLPYTAYEFQIQAENEAGYVDFPTWVWAETRPAAPQYVKFPLLYMNGTTAVFDWLLSFNLQGELREFILLVDGRVVFRGVSFLHQLPNIEQDKTMEFAIAAITETGQVESPAIIFDPNAIDNIGTTPKPTSGPVLLVQKMFYQEVWFIVLLVLITVLLIFIIIALCLRHIHGRRPYIRERTPLRPRHRKGSQPFTFSSSDDSIFETEMSGRPYHTSKPGHMFSSRGEGVTNPAFSNRRMMHLDSSPESSSSRSKYEDDFDDVLDDDDIDYLWKKGRESTLFGEEDDDSGELPAYSITKEQTVFTDTHL</sequence>
<comment type="caution">
    <text evidence="18">The sequence shown here is derived from an EMBL/GenBank/DDBJ whole genome shotgun (WGS) entry which is preliminary data.</text>
</comment>
<name>A0A210QXC0_MIZYE</name>
<accession>A0A210QXC0</accession>
<feature type="domain" description="Laminin EGF-like" evidence="15">
    <location>
        <begin position="745"/>
        <end position="797"/>
    </location>
</feature>
<dbReference type="PROSITE" id="PS50025">
    <property type="entry name" value="LAM_G_DOMAIN"/>
    <property type="match status" value="2"/>
</dbReference>
<feature type="domain" description="Fibronectin type-III" evidence="16">
    <location>
        <begin position="4035"/>
        <end position="4133"/>
    </location>
</feature>
<dbReference type="Pfam" id="PF00041">
    <property type="entry name" value="fn3"/>
    <property type="match status" value="17"/>
</dbReference>
<dbReference type="SMART" id="SM00282">
    <property type="entry name" value="LamG"/>
    <property type="match status" value="2"/>
</dbReference>
<dbReference type="FunFam" id="2.10.25.10:FF:000275">
    <property type="entry name" value="usherin"/>
    <property type="match status" value="2"/>
</dbReference>
<dbReference type="FunFam" id="2.10.25.10:FF:000105">
    <property type="entry name" value="laminin subunit gamma-1"/>
    <property type="match status" value="1"/>
</dbReference>
<feature type="domain" description="Fibronectin type-III" evidence="16">
    <location>
        <begin position="2313"/>
        <end position="2400"/>
    </location>
</feature>